<dbReference type="RefSeq" id="WP_136863271.1">
    <property type="nucleotide sequence ID" value="NZ_SWCJ01000005.1"/>
</dbReference>
<proteinExistence type="predicted"/>
<dbReference type="Pfam" id="PF12833">
    <property type="entry name" value="HTH_18"/>
    <property type="match status" value="1"/>
</dbReference>
<protein>
    <submittedName>
        <fullName evidence="5">AraC family transcriptional regulator</fullName>
    </submittedName>
</protein>
<keyword evidence="6" id="KW-1185">Reference proteome</keyword>
<gene>
    <name evidence="5" type="ORF">FCL42_10035</name>
</gene>
<dbReference type="SMART" id="SM00342">
    <property type="entry name" value="HTH_ARAC"/>
    <property type="match status" value="1"/>
</dbReference>
<evidence type="ECO:0000256" key="3">
    <source>
        <dbReference type="ARBA" id="ARBA00023163"/>
    </source>
</evidence>
<dbReference type="InterPro" id="IPR009057">
    <property type="entry name" value="Homeodomain-like_sf"/>
</dbReference>
<dbReference type="Pfam" id="PF12625">
    <property type="entry name" value="Arabinose_bd"/>
    <property type="match status" value="1"/>
</dbReference>
<dbReference type="Gene3D" id="1.10.10.60">
    <property type="entry name" value="Homeodomain-like"/>
    <property type="match status" value="1"/>
</dbReference>
<evidence type="ECO:0000259" key="4">
    <source>
        <dbReference type="PROSITE" id="PS01124"/>
    </source>
</evidence>
<dbReference type="InterPro" id="IPR032687">
    <property type="entry name" value="AraC-type_N"/>
</dbReference>
<keyword evidence="2" id="KW-0238">DNA-binding</keyword>
<accession>A0A4U1BRG4</accession>
<sequence length="330" mass="37907">MTKKYLSHLLKLELDIFGREVEESTLLDGTGLERDFFTDPYFMVDESQVNRFHKNLLQSIDPKLAGIKVGKALKLYNFGPFGQLLMSSKNTDQTNGYKELSERLFYLPLEVNHDADSKFIYKTVVADKGDTSYYRFNVERGLSFLYRTVSILCPEASQPSWICLDAKENDDKQALEAHFGCEVRFNHPKPMIVYPKLENGRNIRNPDSRVNNAMLSLVESLIDEMKCQGNIESEVRKLLKECQGDFPSLSDIAVVLRMSERTLSRKLKEEACSYQHLLDDVRKLKAIDYLRQGNKTVQVVSDLCGFTDVKSFGRSFKRWTGKCPSEYKGK</sequence>
<evidence type="ECO:0000313" key="6">
    <source>
        <dbReference type="Proteomes" id="UP000305675"/>
    </source>
</evidence>
<keyword evidence="3" id="KW-0804">Transcription</keyword>
<evidence type="ECO:0000256" key="1">
    <source>
        <dbReference type="ARBA" id="ARBA00023015"/>
    </source>
</evidence>
<dbReference type="Proteomes" id="UP000305675">
    <property type="component" value="Unassembled WGS sequence"/>
</dbReference>
<feature type="domain" description="HTH araC/xylS-type" evidence="4">
    <location>
        <begin position="233"/>
        <end position="330"/>
    </location>
</feature>
<keyword evidence="1" id="KW-0805">Transcription regulation</keyword>
<dbReference type="AlphaFoldDB" id="A0A4U1BRG4"/>
<dbReference type="GO" id="GO:0005829">
    <property type="term" value="C:cytosol"/>
    <property type="evidence" value="ECO:0007669"/>
    <property type="project" value="TreeGrafter"/>
</dbReference>
<dbReference type="PROSITE" id="PS01124">
    <property type="entry name" value="HTH_ARAC_FAMILY_2"/>
    <property type="match status" value="1"/>
</dbReference>
<evidence type="ECO:0000313" key="5">
    <source>
        <dbReference type="EMBL" id="TKB55514.1"/>
    </source>
</evidence>
<dbReference type="GO" id="GO:0003700">
    <property type="term" value="F:DNA-binding transcription factor activity"/>
    <property type="evidence" value="ECO:0007669"/>
    <property type="project" value="InterPro"/>
</dbReference>
<dbReference type="SUPFAM" id="SSF46689">
    <property type="entry name" value="Homeodomain-like"/>
    <property type="match status" value="1"/>
</dbReference>
<reference evidence="5 6" key="1">
    <citation type="submission" date="2019-04" db="EMBL/GenBank/DDBJ databases">
        <authorList>
            <person name="Hwang J.C."/>
        </authorList>
    </citation>
    <scope>NUCLEOTIDE SEQUENCE [LARGE SCALE GENOMIC DNA]</scope>
    <source>
        <strain evidence="5 6">IMCC35002</strain>
    </source>
</reference>
<dbReference type="PANTHER" id="PTHR47894:SF1">
    <property type="entry name" value="HTH-TYPE TRANSCRIPTIONAL REGULATOR VQSM"/>
    <property type="match status" value="1"/>
</dbReference>
<dbReference type="InterPro" id="IPR018060">
    <property type="entry name" value="HTH_AraC"/>
</dbReference>
<evidence type="ECO:0000256" key="2">
    <source>
        <dbReference type="ARBA" id="ARBA00023125"/>
    </source>
</evidence>
<comment type="caution">
    <text evidence="5">The sequence shown here is derived from an EMBL/GenBank/DDBJ whole genome shotgun (WGS) entry which is preliminary data.</text>
</comment>
<dbReference type="EMBL" id="SWCJ01000005">
    <property type="protein sequence ID" value="TKB55514.1"/>
    <property type="molecule type" value="Genomic_DNA"/>
</dbReference>
<dbReference type="GO" id="GO:0000976">
    <property type="term" value="F:transcription cis-regulatory region binding"/>
    <property type="evidence" value="ECO:0007669"/>
    <property type="project" value="TreeGrafter"/>
</dbReference>
<name>A0A4U1BRG4_9GAMM</name>
<dbReference type="PANTHER" id="PTHR47894">
    <property type="entry name" value="HTH-TYPE TRANSCRIPTIONAL REGULATOR GADX"/>
    <property type="match status" value="1"/>
</dbReference>
<dbReference type="OrthoDB" id="6079354at2"/>
<organism evidence="5 6">
    <name type="scientific">Ferrimonas aestuarii</name>
    <dbReference type="NCBI Taxonomy" id="2569539"/>
    <lineage>
        <taxon>Bacteria</taxon>
        <taxon>Pseudomonadati</taxon>
        <taxon>Pseudomonadota</taxon>
        <taxon>Gammaproteobacteria</taxon>
        <taxon>Alteromonadales</taxon>
        <taxon>Ferrimonadaceae</taxon>
        <taxon>Ferrimonas</taxon>
    </lineage>
</organism>